<name>A0ABR7FY73_9FIRM</name>
<evidence type="ECO:0000256" key="1">
    <source>
        <dbReference type="SAM" id="Phobius"/>
    </source>
</evidence>
<reference evidence="3 4" key="1">
    <citation type="submission" date="2020-08" db="EMBL/GenBank/DDBJ databases">
        <title>Genome public.</title>
        <authorList>
            <person name="Liu C."/>
            <person name="Sun Q."/>
        </authorList>
    </citation>
    <scope>NUCLEOTIDE SEQUENCE [LARGE SCALE GENOMIC DNA]</scope>
    <source>
        <strain evidence="3 4">NSJ-43</strain>
    </source>
</reference>
<evidence type="ECO:0000313" key="3">
    <source>
        <dbReference type="EMBL" id="MBC5679441.1"/>
    </source>
</evidence>
<proteinExistence type="predicted"/>
<dbReference type="RefSeq" id="WP_186835812.1">
    <property type="nucleotide sequence ID" value="NZ_JACOPD010000001.1"/>
</dbReference>
<protein>
    <submittedName>
        <fullName evidence="3">Stage V sporulation protein AA</fullName>
    </submittedName>
</protein>
<evidence type="ECO:0000259" key="2">
    <source>
        <dbReference type="Pfam" id="PF12164"/>
    </source>
</evidence>
<dbReference type="EMBL" id="JACOPD010000001">
    <property type="protein sequence ID" value="MBC5679441.1"/>
    <property type="molecule type" value="Genomic_DNA"/>
</dbReference>
<keyword evidence="1" id="KW-0812">Transmembrane</keyword>
<feature type="transmembrane region" description="Helical" evidence="1">
    <location>
        <begin position="155"/>
        <end position="172"/>
    </location>
</feature>
<evidence type="ECO:0000313" key="4">
    <source>
        <dbReference type="Proteomes" id="UP000628463"/>
    </source>
</evidence>
<accession>A0ABR7FY73</accession>
<sequence length="213" mass="24169">MSETVYIKTDKNIEVSKRMVLIGDVADVYCNDKKMENDIKHICLIILEEVGVNKIKKKRVCLSFMDIVKAVAKKYPDADVNNLGENDFIVDYILEKKHSKFLQGLLIAFVAAFTFVGSMYAIMAYNNDVSTIEIFEKVYEIFGADNAQQVKLLEIMYAVGLALGIIIFYNHFAGVRLSGEPTPIEVEMDKYEKDVDDTLIDRKSKTEQKGKKA</sequence>
<dbReference type="Pfam" id="PF12164">
    <property type="entry name" value="SporV_AA"/>
    <property type="match status" value="1"/>
</dbReference>
<feature type="transmembrane region" description="Helical" evidence="1">
    <location>
        <begin position="105"/>
        <end position="125"/>
    </location>
</feature>
<organism evidence="3 4">
    <name type="scientific">Lachnospira hominis</name>
    <name type="common">ex Liu et al. 2021</name>
    <dbReference type="NCBI Taxonomy" id="2763051"/>
    <lineage>
        <taxon>Bacteria</taxon>
        <taxon>Bacillati</taxon>
        <taxon>Bacillota</taxon>
        <taxon>Clostridia</taxon>
        <taxon>Lachnospirales</taxon>
        <taxon>Lachnospiraceae</taxon>
        <taxon>Lachnospira</taxon>
    </lineage>
</organism>
<dbReference type="Gene3D" id="2.60.480.10">
    <property type="entry name" value="eubacterium ventriosum atcc domain"/>
    <property type="match status" value="1"/>
</dbReference>
<keyword evidence="1" id="KW-0472">Membrane</keyword>
<dbReference type="InterPro" id="IPR021997">
    <property type="entry name" value="SporV_AA"/>
</dbReference>
<gene>
    <name evidence="3" type="ORF">H8S01_00470</name>
</gene>
<feature type="domain" description="Stage V sporulation protein AA" evidence="2">
    <location>
        <begin position="3"/>
        <end position="93"/>
    </location>
</feature>
<keyword evidence="1" id="KW-1133">Transmembrane helix</keyword>
<dbReference type="InterPro" id="IPR038548">
    <property type="entry name" value="SporV_AA_N_sf"/>
</dbReference>
<comment type="caution">
    <text evidence="3">The sequence shown here is derived from an EMBL/GenBank/DDBJ whole genome shotgun (WGS) entry which is preliminary data.</text>
</comment>
<dbReference type="Proteomes" id="UP000628463">
    <property type="component" value="Unassembled WGS sequence"/>
</dbReference>
<keyword evidence="4" id="KW-1185">Reference proteome</keyword>